<gene>
    <name evidence="1" type="ORF">GCM10011444_26100</name>
</gene>
<comment type="caution">
    <text evidence="1">The sequence shown here is derived from an EMBL/GenBank/DDBJ whole genome shotgun (WGS) entry which is preliminary data.</text>
</comment>
<dbReference type="RefSeq" id="WP_188375208.1">
    <property type="nucleotide sequence ID" value="NZ_BMDQ01000004.1"/>
</dbReference>
<keyword evidence="2" id="KW-1185">Reference proteome</keyword>
<protein>
    <recommendedName>
        <fullName evidence="3">Lipoprotein</fullName>
    </recommendedName>
</protein>
<dbReference type="EMBL" id="BMDQ01000004">
    <property type="protein sequence ID" value="GGI58301.1"/>
    <property type="molecule type" value="Genomic_DNA"/>
</dbReference>
<reference evidence="2" key="1">
    <citation type="journal article" date="2019" name="Int. J. Syst. Evol. Microbiol.">
        <title>The Global Catalogue of Microorganisms (GCM) 10K type strain sequencing project: providing services to taxonomists for standard genome sequencing and annotation.</title>
        <authorList>
            <consortium name="The Broad Institute Genomics Platform"/>
            <consortium name="The Broad Institute Genome Sequencing Center for Infectious Disease"/>
            <person name="Wu L."/>
            <person name="Ma J."/>
        </authorList>
    </citation>
    <scope>NUCLEOTIDE SEQUENCE [LARGE SCALE GENOMIC DNA]</scope>
    <source>
        <strain evidence="2">CCM 8681</strain>
    </source>
</reference>
<dbReference type="PROSITE" id="PS51257">
    <property type="entry name" value="PROKAR_LIPOPROTEIN"/>
    <property type="match status" value="1"/>
</dbReference>
<sequence length="201" mass="23221">MKSNLFKVLIIILFVSSCNKKKWNSVNIHSTSNDSVTKSSKVFYQNKYSIYGAKRSTKGIILDSATLKQSSGKFVLGIIDNNSPLNKLIVFYDNDTLGTPMLNDKNIYNYCLLNEIVSMRKKNTILNCSIDNYYEDVFGEYHEKYINYSFTTSDNDTIALQKSIYSKVNDKLVTFHFLTETEEKFYELQEMSEQFASQVED</sequence>
<accession>A0ABQ2C179</accession>
<evidence type="ECO:0000313" key="2">
    <source>
        <dbReference type="Proteomes" id="UP000624701"/>
    </source>
</evidence>
<dbReference type="Proteomes" id="UP000624701">
    <property type="component" value="Unassembled WGS sequence"/>
</dbReference>
<evidence type="ECO:0000313" key="1">
    <source>
        <dbReference type="EMBL" id="GGI58301.1"/>
    </source>
</evidence>
<proteinExistence type="predicted"/>
<name>A0ABQ2C179_9FLAO</name>
<evidence type="ECO:0008006" key="3">
    <source>
        <dbReference type="Google" id="ProtNLM"/>
    </source>
</evidence>
<organism evidence="1 2">
    <name type="scientific">Winogradskyella haliclonae</name>
    <dbReference type="NCBI Taxonomy" id="2048558"/>
    <lineage>
        <taxon>Bacteria</taxon>
        <taxon>Pseudomonadati</taxon>
        <taxon>Bacteroidota</taxon>
        <taxon>Flavobacteriia</taxon>
        <taxon>Flavobacteriales</taxon>
        <taxon>Flavobacteriaceae</taxon>
        <taxon>Winogradskyella</taxon>
    </lineage>
</organism>